<keyword evidence="1" id="KW-1133">Transmembrane helix</keyword>
<proteinExistence type="predicted"/>
<dbReference type="EMBL" id="LAJE02000158">
    <property type="protein sequence ID" value="OEO31471.1"/>
    <property type="molecule type" value="Genomic_DNA"/>
</dbReference>
<reference evidence="3 4" key="1">
    <citation type="journal article" date="2015" name="Genome Announc.">
        <title>Genome Assemblies of Three Soil-Associated Devosia species: D. insulae, D. limi, and D. soli.</title>
        <authorList>
            <person name="Hassan Y.I."/>
            <person name="Lepp D."/>
            <person name="Zhou T."/>
        </authorList>
    </citation>
    <scope>NUCLEOTIDE SEQUENCE [LARGE SCALE GENOMIC DNA]</scope>
    <source>
        <strain evidence="3 4">DS-56</strain>
    </source>
</reference>
<protein>
    <recommendedName>
        <fullName evidence="2">Cytochrome c oxidase subunit IV bacterial aa3 type domain-containing protein</fullName>
    </recommendedName>
</protein>
<dbReference type="Pfam" id="PF07835">
    <property type="entry name" value="COX4_pro_2"/>
    <property type="match status" value="1"/>
</dbReference>
<evidence type="ECO:0000256" key="1">
    <source>
        <dbReference type="SAM" id="Phobius"/>
    </source>
</evidence>
<dbReference type="Gene3D" id="1.20.5.160">
    <property type="entry name" value="Bacterial aa3 type cytochrome c oxidase subunit IV"/>
    <property type="match status" value="1"/>
</dbReference>
<sequence length="81" mass="8713">MAKKPAAAATHELPPAMDYAQHEATYAGFITFVKWGIVSMVFVALSLYAFIEAHQPIIGALLLLAIPVLIVGVMVMGSRRS</sequence>
<comment type="caution">
    <text evidence="3">The sequence shown here is derived from an EMBL/GenBank/DDBJ whole genome shotgun (WGS) entry which is preliminary data.</text>
</comment>
<keyword evidence="1" id="KW-0472">Membrane</keyword>
<feature type="transmembrane region" description="Helical" evidence="1">
    <location>
        <begin position="57"/>
        <end position="77"/>
    </location>
</feature>
<dbReference type="RefSeq" id="WP_069909396.1">
    <property type="nucleotide sequence ID" value="NZ_LAJE02000158.1"/>
</dbReference>
<evidence type="ECO:0000259" key="2">
    <source>
        <dbReference type="Pfam" id="PF07835"/>
    </source>
</evidence>
<evidence type="ECO:0000313" key="4">
    <source>
        <dbReference type="Proteomes" id="UP000095463"/>
    </source>
</evidence>
<keyword evidence="4" id="KW-1185">Reference proteome</keyword>
<evidence type="ECO:0000313" key="3">
    <source>
        <dbReference type="EMBL" id="OEO31471.1"/>
    </source>
</evidence>
<gene>
    <name evidence="3" type="ORF">VW23_016350</name>
</gene>
<keyword evidence="1" id="KW-0812">Transmembrane</keyword>
<organism evidence="3 4">
    <name type="scientific">Devosia insulae DS-56</name>
    <dbReference type="NCBI Taxonomy" id="1116389"/>
    <lineage>
        <taxon>Bacteria</taxon>
        <taxon>Pseudomonadati</taxon>
        <taxon>Pseudomonadota</taxon>
        <taxon>Alphaproteobacteria</taxon>
        <taxon>Hyphomicrobiales</taxon>
        <taxon>Devosiaceae</taxon>
        <taxon>Devosia</taxon>
    </lineage>
</organism>
<feature type="transmembrane region" description="Helical" evidence="1">
    <location>
        <begin position="26"/>
        <end position="51"/>
    </location>
</feature>
<dbReference type="InterPro" id="IPR012422">
    <property type="entry name" value="Cyt_c_oxidase_su4_bac-aa3"/>
</dbReference>
<dbReference type="SUPFAM" id="SSF81469">
    <property type="entry name" value="Bacterial aa3 type cytochrome c oxidase subunit IV"/>
    <property type="match status" value="1"/>
</dbReference>
<name>A0A1E5XS90_9HYPH</name>
<dbReference type="AlphaFoldDB" id="A0A1E5XS90"/>
<dbReference type="Proteomes" id="UP000095463">
    <property type="component" value="Unassembled WGS sequence"/>
</dbReference>
<dbReference type="InterPro" id="IPR036596">
    <property type="entry name" value="Cyt-C_aa3_sf"/>
</dbReference>
<feature type="domain" description="Cytochrome c oxidase subunit IV bacterial aa3 type" evidence="2">
    <location>
        <begin position="17"/>
        <end position="50"/>
    </location>
</feature>
<dbReference type="OrthoDB" id="9812071at2"/>
<accession>A0A1E5XS90</accession>